<reference evidence="4" key="1">
    <citation type="journal article" date="2019" name="Int. J. Syst. Evol. Microbiol.">
        <title>The Global Catalogue of Microorganisms (GCM) 10K type strain sequencing project: providing services to taxonomists for standard genome sequencing and annotation.</title>
        <authorList>
            <consortium name="The Broad Institute Genomics Platform"/>
            <consortium name="The Broad Institute Genome Sequencing Center for Infectious Disease"/>
            <person name="Wu L."/>
            <person name="Ma J."/>
        </authorList>
    </citation>
    <scope>NUCLEOTIDE SEQUENCE [LARGE SCALE GENOMIC DNA]</scope>
    <source>
        <strain evidence="4">JCM 17986</strain>
    </source>
</reference>
<evidence type="ECO:0000313" key="3">
    <source>
        <dbReference type="EMBL" id="GAA4996739.1"/>
    </source>
</evidence>
<dbReference type="EMBL" id="BAABHS010000063">
    <property type="protein sequence ID" value="GAA4996739.1"/>
    <property type="molecule type" value="Genomic_DNA"/>
</dbReference>
<comment type="subcellular location">
    <subcellularLocation>
        <location evidence="1">Chromosome</location>
    </subcellularLocation>
</comment>
<evidence type="ECO:0000256" key="2">
    <source>
        <dbReference type="ARBA" id="ARBA00022454"/>
    </source>
</evidence>
<keyword evidence="4" id="KW-1185">Reference proteome</keyword>
<gene>
    <name evidence="3" type="ORF">GCM10023205_82490</name>
</gene>
<proteinExistence type="predicted"/>
<accession>A0ABP9IH09</accession>
<comment type="caution">
    <text evidence="3">The sequence shown here is derived from an EMBL/GenBank/DDBJ whole genome shotgun (WGS) entry which is preliminary data.</text>
</comment>
<name>A0ABP9IH09_9ACTN</name>
<dbReference type="Pfam" id="PF10228">
    <property type="entry name" value="HPF1"/>
    <property type="match status" value="1"/>
</dbReference>
<dbReference type="PANTHER" id="PTHR13386">
    <property type="entry name" value="HISTONE PARYLATION FACTOR 1"/>
    <property type="match status" value="1"/>
</dbReference>
<dbReference type="InterPro" id="IPR019361">
    <property type="entry name" value="HPF1"/>
</dbReference>
<organism evidence="3 4">
    <name type="scientific">Yinghuangia aomiensis</name>
    <dbReference type="NCBI Taxonomy" id="676205"/>
    <lineage>
        <taxon>Bacteria</taxon>
        <taxon>Bacillati</taxon>
        <taxon>Actinomycetota</taxon>
        <taxon>Actinomycetes</taxon>
        <taxon>Kitasatosporales</taxon>
        <taxon>Streptomycetaceae</taxon>
        <taxon>Yinghuangia</taxon>
    </lineage>
</organism>
<dbReference type="RefSeq" id="WP_345681034.1">
    <property type="nucleotide sequence ID" value="NZ_BAABHS010000063.1"/>
</dbReference>
<keyword evidence="2" id="KW-0158">Chromosome</keyword>
<sequence length="575" mass="64127">MTQWVEVTQGRYREYIGEALDADVIGEAGVGSDGALGTADEGEFDDGWEEEPIPVRTVGVLGGQPEVVSVARGNLCPVVDMTAAFRGWVAGDHAAAARAEDLAFFVERLDLPYADLAAEWDAYVAHEAGVRARCEARRKDVLEAFDRELAGFAPADLLRAVQRDVARWLPDAVRRAHGGPGDLEPTAEDRLLAAIFGTGEPEPSVWDRARERLYFAERAAAERVYLRWNADTAQAEDHAGLRRAAAERVRRDRPAIEQRCRDVWGVALPESVFRFWEFLLALGPAARTAFDKDLGLYACGIMAVFDDPAWQPADGSDPRMHWRYYWDPPEFVTFLNGPYPGEHYGLWFDDGHTCAGVLGHSPKDNSDFGFPDGGTPLEVIRAQIESFLLDYNEDDCDGDRVPARYRVRLLRETLMRYETGDRPEQGHDYDPRRSRGDDWYRTVDPARVTTLDGAGALVTGATALDRGHQRRGEDRTLTDQIREALAADPAALHRLVTNAKDRCRTGDPAEALALGRDLHFISDDDSLPRRARISERERAAAELLAMAYQTLGRDNLADLAELDLRERKIPWATPD</sequence>
<dbReference type="PANTHER" id="PTHR13386:SF1">
    <property type="entry name" value="HISTONE PARYLATION FACTOR 1"/>
    <property type="match status" value="1"/>
</dbReference>
<evidence type="ECO:0000256" key="1">
    <source>
        <dbReference type="ARBA" id="ARBA00004286"/>
    </source>
</evidence>
<protein>
    <recommendedName>
        <fullName evidence="5">Knr4/Smi1-like domain-containing protein</fullName>
    </recommendedName>
</protein>
<evidence type="ECO:0000313" key="4">
    <source>
        <dbReference type="Proteomes" id="UP001500466"/>
    </source>
</evidence>
<dbReference type="Proteomes" id="UP001500466">
    <property type="component" value="Unassembled WGS sequence"/>
</dbReference>
<evidence type="ECO:0008006" key="5">
    <source>
        <dbReference type="Google" id="ProtNLM"/>
    </source>
</evidence>